<organism evidence="1 2">
    <name type="scientific">Trichothecium roseum</name>
    <dbReference type="NCBI Taxonomy" id="47278"/>
    <lineage>
        <taxon>Eukaryota</taxon>
        <taxon>Fungi</taxon>
        <taxon>Dikarya</taxon>
        <taxon>Ascomycota</taxon>
        <taxon>Pezizomycotina</taxon>
        <taxon>Sordariomycetes</taxon>
        <taxon>Hypocreomycetidae</taxon>
        <taxon>Hypocreales</taxon>
        <taxon>Hypocreales incertae sedis</taxon>
        <taxon>Trichothecium</taxon>
    </lineage>
</organism>
<dbReference type="EMBL" id="CM047946">
    <property type="protein sequence ID" value="KAI9897603.1"/>
    <property type="molecule type" value="Genomic_DNA"/>
</dbReference>
<comment type="caution">
    <text evidence="1">The sequence shown here is derived from an EMBL/GenBank/DDBJ whole genome shotgun (WGS) entry which is preliminary data.</text>
</comment>
<accession>A0ACC0UU23</accession>
<proteinExistence type="predicted"/>
<name>A0ACC0UU23_9HYPO</name>
<evidence type="ECO:0000313" key="1">
    <source>
        <dbReference type="EMBL" id="KAI9897603.1"/>
    </source>
</evidence>
<keyword evidence="2" id="KW-1185">Reference proteome</keyword>
<sequence length="357" mass="39498">MDSPTGAPESKQNRLVSYSTDPGSSPIEPPRASDADRVMNTLQMAAGWSMEVHENLNERVWAYMRNNIFNISQQPENPRTIYKRGLQDRRNQISMKVEKPSHGFISDNVTETERDIASDYKELVEFGDAWKNEEVEVMRKYQTSLEHQNLDFLKFVMPILLPVAKGAEIPSLPAERLTLMDSQYDGSFRKAMSPKRACSEEPSGHRDKRPSLDTELVSPDHANNAPIAIMDSPASSGSQTMSCDTGSLRSSVHRSSNTGDPDAESQPDARKIKDATPPSSPDVVDAAPPQEPAPGAQPGTQVKIKVVPRGQGRRSSVSQGARSDNRTPLPDSSSAWHVFKNSNKSPTDLKQRRFEKG</sequence>
<reference evidence="1" key="1">
    <citation type="submission" date="2022-10" db="EMBL/GenBank/DDBJ databases">
        <title>Complete Genome of Trichothecium roseum strain YXFP-22015, a Plant Pathogen Isolated from Citrus.</title>
        <authorList>
            <person name="Wang Y."/>
            <person name="Zhu L."/>
        </authorList>
    </citation>
    <scope>NUCLEOTIDE SEQUENCE</scope>
    <source>
        <strain evidence="1">YXFP-22015</strain>
    </source>
</reference>
<evidence type="ECO:0000313" key="2">
    <source>
        <dbReference type="Proteomes" id="UP001163324"/>
    </source>
</evidence>
<dbReference type="Proteomes" id="UP001163324">
    <property type="component" value="Chromosome 7"/>
</dbReference>
<protein>
    <submittedName>
        <fullName evidence="1">Uncharacterized protein</fullName>
    </submittedName>
</protein>
<gene>
    <name evidence="1" type="ORF">N3K66_007459</name>
</gene>